<comment type="catalytic activity">
    <reaction evidence="2">
        <text>L-homoserine + acetyl-CoA = O-acetyl-L-homoserine + CoA</text>
        <dbReference type="Rhea" id="RHEA:13701"/>
        <dbReference type="ChEBI" id="CHEBI:57287"/>
        <dbReference type="ChEBI" id="CHEBI:57288"/>
        <dbReference type="ChEBI" id="CHEBI:57476"/>
        <dbReference type="ChEBI" id="CHEBI:57716"/>
        <dbReference type="EC" id="2.3.1.31"/>
    </reaction>
</comment>
<dbReference type="InterPro" id="IPR008220">
    <property type="entry name" value="HAT_MetX-like"/>
</dbReference>
<keyword evidence="2" id="KW-0028">Amino-acid biosynthesis</keyword>
<keyword evidence="2" id="KW-0486">Methionine biosynthesis</keyword>
<keyword evidence="5" id="KW-1185">Reference proteome</keyword>
<evidence type="ECO:0000259" key="3">
    <source>
        <dbReference type="Pfam" id="PF00561"/>
    </source>
</evidence>
<dbReference type="PIRSF" id="PIRSF000443">
    <property type="entry name" value="Homoser_Ac_trans"/>
    <property type="match status" value="1"/>
</dbReference>
<protein>
    <recommendedName>
        <fullName evidence="2">Homoserine O-acetyltransferase</fullName>
        <shortName evidence="2">HAT</shortName>
        <ecNumber evidence="2">2.3.1.31</ecNumber>
    </recommendedName>
    <alternativeName>
        <fullName evidence="2">Homoserine transacetylase</fullName>
        <shortName evidence="2">HTA</shortName>
    </alternativeName>
</protein>
<dbReference type="GO" id="GO:0004414">
    <property type="term" value="F:homoserine O-acetyltransferase activity"/>
    <property type="evidence" value="ECO:0007669"/>
    <property type="project" value="UniProtKB-EC"/>
</dbReference>
<feature type="active site" description="Nucleophile" evidence="2">
    <location>
        <position position="142"/>
    </location>
</feature>
<dbReference type="NCBIfam" id="NF001209">
    <property type="entry name" value="PRK00175.1"/>
    <property type="match status" value="1"/>
</dbReference>
<comment type="caution">
    <text evidence="2">Lacks conserved residue(s) required for the propagation of feature annotation.</text>
</comment>
<dbReference type="InterPro" id="IPR029058">
    <property type="entry name" value="AB_hydrolase_fold"/>
</dbReference>
<dbReference type="EC" id="2.3.1.31" evidence="2"/>
<comment type="subcellular location">
    <subcellularLocation>
        <location evidence="2">Cytoplasm</location>
    </subcellularLocation>
</comment>
<feature type="binding site" evidence="2">
    <location>
        <position position="332"/>
    </location>
    <ligand>
        <name>substrate</name>
    </ligand>
</feature>
<comment type="function">
    <text evidence="2">Transfers an acetyl group from acetyl-CoA to L-homoserine, forming acetyl-L-homoserine.</text>
</comment>
<evidence type="ECO:0000256" key="1">
    <source>
        <dbReference type="ARBA" id="ARBA00022679"/>
    </source>
</evidence>
<dbReference type="PANTHER" id="PTHR32268">
    <property type="entry name" value="HOMOSERINE O-ACETYLTRANSFERASE"/>
    <property type="match status" value="1"/>
</dbReference>
<dbReference type="HAMAP" id="MF_00296">
    <property type="entry name" value="MetX_acyltransf"/>
    <property type="match status" value="1"/>
</dbReference>
<name>A0ABX8B3T3_9BACT</name>
<reference evidence="4 5" key="1">
    <citation type="submission" date="2021-03" db="EMBL/GenBank/DDBJ databases">
        <title>Genomic and phenotypic characterization of Chloracidobacterium isolates provides evidence for multiple species.</title>
        <authorList>
            <person name="Saini M.K."/>
            <person name="Costas A.M.G."/>
            <person name="Tank M."/>
            <person name="Bryant D.A."/>
        </authorList>
    </citation>
    <scope>NUCLEOTIDE SEQUENCE [LARGE SCALE GENOMIC DNA]</scope>
    <source>
        <strain evidence="4 5">N</strain>
    </source>
</reference>
<evidence type="ECO:0000256" key="2">
    <source>
        <dbReference type="HAMAP-Rule" id="MF_00296"/>
    </source>
</evidence>
<feature type="binding site" evidence="2">
    <location>
        <position position="208"/>
    </location>
    <ligand>
        <name>substrate</name>
    </ligand>
</feature>
<keyword evidence="2" id="KW-0963">Cytoplasm</keyword>
<dbReference type="NCBIfam" id="TIGR01392">
    <property type="entry name" value="homoserO_Ac_trn"/>
    <property type="match status" value="1"/>
</dbReference>
<gene>
    <name evidence="2" type="primary">metXA</name>
    <name evidence="4" type="ORF">J8C05_14990</name>
</gene>
<dbReference type="RefSeq" id="WP_211423548.1">
    <property type="nucleotide sequence ID" value="NZ_CP072643.1"/>
</dbReference>
<feature type="active site" evidence="2">
    <location>
        <position position="298"/>
    </location>
</feature>
<organism evidence="4 5">
    <name type="scientific">Chloracidobacterium sp. N</name>
    <dbReference type="NCBI Taxonomy" id="2821540"/>
    <lineage>
        <taxon>Bacteria</taxon>
        <taxon>Pseudomonadati</taxon>
        <taxon>Acidobacteriota</taxon>
        <taxon>Terriglobia</taxon>
        <taxon>Terriglobales</taxon>
        <taxon>Acidobacteriaceae</taxon>
        <taxon>Chloracidobacterium</taxon>
        <taxon>Chloracidobacterium aggregatum</taxon>
    </lineage>
</organism>
<evidence type="ECO:0000313" key="5">
    <source>
        <dbReference type="Proteomes" id="UP000677668"/>
    </source>
</evidence>
<comment type="pathway">
    <text evidence="2">Amino-acid biosynthesis; L-methionine biosynthesis via de novo pathway; O-acetyl-L-homoserine from L-homoserine: step 1/1.</text>
</comment>
<dbReference type="Proteomes" id="UP000677668">
    <property type="component" value="Chromosome 2"/>
</dbReference>
<comment type="similarity">
    <text evidence="2">Belongs to the AB hydrolase superfamily. MetX family.</text>
</comment>
<feature type="active site" evidence="2">
    <location>
        <position position="331"/>
    </location>
</feature>
<proteinExistence type="inferred from homology"/>
<dbReference type="EMBL" id="CP072643">
    <property type="protein sequence ID" value="QUV95315.1"/>
    <property type="molecule type" value="Genomic_DNA"/>
</dbReference>
<dbReference type="InterPro" id="IPR000073">
    <property type="entry name" value="AB_hydrolase_1"/>
</dbReference>
<feature type="domain" description="AB hydrolase-1" evidence="3">
    <location>
        <begin position="47"/>
        <end position="335"/>
    </location>
</feature>
<evidence type="ECO:0000313" key="4">
    <source>
        <dbReference type="EMBL" id="QUV95315.1"/>
    </source>
</evidence>
<dbReference type="Pfam" id="PF00561">
    <property type="entry name" value="Abhydrolase_1"/>
    <property type="match status" value="1"/>
</dbReference>
<accession>A0ABX8B3T3</accession>
<dbReference type="PANTHER" id="PTHR32268:SF11">
    <property type="entry name" value="HOMOSERINE O-ACETYLTRANSFERASE"/>
    <property type="match status" value="1"/>
</dbReference>
<dbReference type="Gene3D" id="3.40.50.1820">
    <property type="entry name" value="alpha/beta hydrolase"/>
    <property type="match status" value="1"/>
</dbReference>
<keyword evidence="2 4" id="KW-0012">Acyltransferase</keyword>
<dbReference type="SUPFAM" id="SSF53474">
    <property type="entry name" value="alpha/beta-Hydrolases"/>
    <property type="match status" value="1"/>
</dbReference>
<sequence>MDAIEPTVECDVTLDEHPFRLEAGGELPEVTLRCAWYGQPETAPGGVILVCHALTGSARVADWWGGLVGPGRLLDPAHYAIVGINVLGSCYGSTGPTTPDRQRGRPYGARFPLVTIGDMVRAQYLALRQLGILRLTAVIGGSIGGMQALRWATDFPAVLDVCCAIGATPLPAMGLALNHLQRQAILSDPAWQDGDYTTQPVAGLALARAIAMCSYKSAALFDARFGRRPDRSGEDPRKTLTGRYDVAGYLDHQGEKFVRRFDANSYLVLSKAMDTFDLTDADLARIRARIHLVGLSSDWLFPAAGVRALAHRLRAVKVAVQYDEITTDHGHDGFLAEPDAVAPCLRAALTTQPT</sequence>
<comment type="subunit">
    <text evidence="2">Homodimer.</text>
</comment>
<keyword evidence="1 2" id="KW-0808">Transferase</keyword>